<protein>
    <recommendedName>
        <fullName evidence="3">DUF3253 domain-containing protein</fullName>
    </recommendedName>
</protein>
<reference evidence="1 2" key="1">
    <citation type="journal article" date="2014" name="Genome Announc.">
        <title>Genome Sequence of Afipia felis Strain 76713, Isolated in Hospital Water Using an Amoeba Co-Culture Procedure.</title>
        <authorList>
            <person name="Benamar S."/>
            <person name="La Scola B."/>
            <person name="Croce O."/>
        </authorList>
    </citation>
    <scope>NUCLEOTIDE SEQUENCE [LARGE SCALE GENOMIC DNA]</scope>
    <source>
        <strain evidence="1 2">76713</strain>
    </source>
</reference>
<dbReference type="EMBL" id="CCAZ020000001">
    <property type="protein sequence ID" value="CEG07701.1"/>
    <property type="molecule type" value="Genomic_DNA"/>
</dbReference>
<dbReference type="InterPro" id="IPR036390">
    <property type="entry name" value="WH_DNA-bd_sf"/>
</dbReference>
<dbReference type="Pfam" id="PF11625">
    <property type="entry name" value="DUF3253"/>
    <property type="match status" value="1"/>
</dbReference>
<sequence length="95" mass="10211">MFMSDSPAPASSASALPLEDAILATLARAERKTLGAPEIAHAIAEGRDWHGLLAPIRRAAVALAQSGRLVIYRHGKPVDPNDFRGVYRLGLPRQD</sequence>
<evidence type="ECO:0000313" key="2">
    <source>
        <dbReference type="Proteomes" id="UP000035762"/>
    </source>
</evidence>
<keyword evidence="2" id="KW-1185">Reference proteome</keyword>
<dbReference type="OrthoDB" id="7631458at2"/>
<evidence type="ECO:0008006" key="3">
    <source>
        <dbReference type="Google" id="ProtNLM"/>
    </source>
</evidence>
<dbReference type="Gene3D" id="1.10.10.10">
    <property type="entry name" value="Winged helix-like DNA-binding domain superfamily/Winged helix DNA-binding domain"/>
    <property type="match status" value="1"/>
</dbReference>
<dbReference type="RefSeq" id="WP_156186825.1">
    <property type="nucleotide sequence ID" value="NZ_CCAZ020000001.1"/>
</dbReference>
<dbReference type="InterPro" id="IPR021660">
    <property type="entry name" value="DUF3253"/>
</dbReference>
<gene>
    <name evidence="1" type="ORF">BN961_01102</name>
</gene>
<proteinExistence type="predicted"/>
<dbReference type="Proteomes" id="UP000035762">
    <property type="component" value="Unassembled WGS sequence"/>
</dbReference>
<name>A0A090MJR3_AFIFE</name>
<evidence type="ECO:0000313" key="1">
    <source>
        <dbReference type="EMBL" id="CEG07701.1"/>
    </source>
</evidence>
<comment type="caution">
    <text evidence="1">The sequence shown here is derived from an EMBL/GenBank/DDBJ whole genome shotgun (WGS) entry which is preliminary data.</text>
</comment>
<organism evidence="1 2">
    <name type="scientific">Afipia felis</name>
    <name type="common">Cat scratch disease bacillus</name>
    <dbReference type="NCBI Taxonomy" id="1035"/>
    <lineage>
        <taxon>Bacteria</taxon>
        <taxon>Pseudomonadati</taxon>
        <taxon>Pseudomonadota</taxon>
        <taxon>Alphaproteobacteria</taxon>
        <taxon>Hyphomicrobiales</taxon>
        <taxon>Nitrobacteraceae</taxon>
        <taxon>Afipia</taxon>
    </lineage>
</organism>
<dbReference type="SUPFAM" id="SSF46785">
    <property type="entry name" value="Winged helix' DNA-binding domain"/>
    <property type="match status" value="1"/>
</dbReference>
<dbReference type="InterPro" id="IPR036388">
    <property type="entry name" value="WH-like_DNA-bd_sf"/>
</dbReference>
<accession>A0A090MJR3</accession>
<dbReference type="AlphaFoldDB" id="A0A090MJR3"/>
<dbReference type="STRING" id="1035.BN961_01102"/>